<dbReference type="InterPro" id="IPR037523">
    <property type="entry name" value="VOC_core"/>
</dbReference>
<protein>
    <recommendedName>
        <fullName evidence="1">VOC domain-containing protein</fullName>
    </recommendedName>
</protein>
<dbReference type="Gene3D" id="3.10.180.10">
    <property type="entry name" value="2,3-Dihydroxybiphenyl 1,2-Dioxygenase, domain 1"/>
    <property type="match status" value="1"/>
</dbReference>
<dbReference type="RefSeq" id="WP_147211116.1">
    <property type="nucleotide sequence ID" value="NZ_BJYM01000012.1"/>
</dbReference>
<dbReference type="PROSITE" id="PS51819">
    <property type="entry name" value="VOC"/>
    <property type="match status" value="1"/>
</dbReference>
<evidence type="ECO:0000259" key="1">
    <source>
        <dbReference type="PROSITE" id="PS51819"/>
    </source>
</evidence>
<accession>A0A511ZL37</accession>
<evidence type="ECO:0000313" key="2">
    <source>
        <dbReference type="EMBL" id="GEN88178.1"/>
    </source>
</evidence>
<dbReference type="OrthoDB" id="9794917at2"/>
<keyword evidence="3" id="KW-1185">Reference proteome</keyword>
<dbReference type="EMBL" id="BJYM01000012">
    <property type="protein sequence ID" value="GEN88178.1"/>
    <property type="molecule type" value="Genomic_DNA"/>
</dbReference>
<evidence type="ECO:0000313" key="3">
    <source>
        <dbReference type="Proteomes" id="UP000321558"/>
    </source>
</evidence>
<dbReference type="SUPFAM" id="SSF54593">
    <property type="entry name" value="Glyoxalase/Bleomycin resistance protein/Dihydroxybiphenyl dioxygenase"/>
    <property type="match status" value="1"/>
</dbReference>
<dbReference type="InterPro" id="IPR029068">
    <property type="entry name" value="Glyas_Bleomycin-R_OHBP_Dase"/>
</dbReference>
<sequence length="133" mass="14994">MFTKAAQISIFVKDQEEAKAFYTDKLGFVICDDMEFSPGWNYLTVSPSKNNETKLELVTADTPESIALIGKQSANHILVMFESDDIEKDYREMKARGVRFHGEPKTVPGGIGVGFEDLYGNQLDLYQPLIQHN</sequence>
<dbReference type="PANTHER" id="PTHR36437:SF2">
    <property type="entry name" value="GLYOXALASE_BLEOMYCIN RESISTANCE PROTEIN_DIOXYGENASE"/>
    <property type="match status" value="1"/>
</dbReference>
<reference evidence="2 3" key="1">
    <citation type="submission" date="2019-07" db="EMBL/GenBank/DDBJ databases">
        <title>Whole genome shotgun sequence of Oceanobacillus sojae NBRC 105379.</title>
        <authorList>
            <person name="Hosoyama A."/>
            <person name="Uohara A."/>
            <person name="Ohji S."/>
            <person name="Ichikawa N."/>
        </authorList>
    </citation>
    <scope>NUCLEOTIDE SEQUENCE [LARGE SCALE GENOMIC DNA]</scope>
    <source>
        <strain evidence="2 3">NBRC 105379</strain>
    </source>
</reference>
<name>A0A511ZL37_9BACI</name>
<feature type="domain" description="VOC" evidence="1">
    <location>
        <begin position="4"/>
        <end position="128"/>
    </location>
</feature>
<dbReference type="AlphaFoldDB" id="A0A511ZL37"/>
<gene>
    <name evidence="2" type="ORF">OSO01_29170</name>
</gene>
<proteinExistence type="predicted"/>
<comment type="caution">
    <text evidence="2">The sequence shown here is derived from an EMBL/GenBank/DDBJ whole genome shotgun (WGS) entry which is preliminary data.</text>
</comment>
<dbReference type="Proteomes" id="UP000321558">
    <property type="component" value="Unassembled WGS sequence"/>
</dbReference>
<organism evidence="2 3">
    <name type="scientific">Oceanobacillus sojae</name>
    <dbReference type="NCBI Taxonomy" id="582851"/>
    <lineage>
        <taxon>Bacteria</taxon>
        <taxon>Bacillati</taxon>
        <taxon>Bacillota</taxon>
        <taxon>Bacilli</taxon>
        <taxon>Bacillales</taxon>
        <taxon>Bacillaceae</taxon>
        <taxon>Oceanobacillus</taxon>
    </lineage>
</organism>
<dbReference type="Pfam" id="PF00903">
    <property type="entry name" value="Glyoxalase"/>
    <property type="match status" value="1"/>
</dbReference>
<dbReference type="InterPro" id="IPR004360">
    <property type="entry name" value="Glyas_Fos-R_dOase_dom"/>
</dbReference>
<dbReference type="PANTHER" id="PTHR36437">
    <property type="entry name" value="GLYOXALASE/BLEOMYCIN RESISTANCE PROTEIN/DIOXYGENASE"/>
    <property type="match status" value="1"/>
</dbReference>